<dbReference type="OrthoDB" id="10019647at2"/>
<feature type="transmembrane region" description="Helical" evidence="1">
    <location>
        <begin position="117"/>
        <end position="140"/>
    </location>
</feature>
<dbReference type="AlphaFoldDB" id="A0A443LPB9"/>
<name>A0A443LPB9_9RHOB</name>
<comment type="caution">
    <text evidence="2">The sequence shown here is derived from an EMBL/GenBank/DDBJ whole genome shotgun (WGS) entry which is preliminary data.</text>
</comment>
<gene>
    <name evidence="2" type="ORF">EOW65_05560</name>
</gene>
<dbReference type="RefSeq" id="WP_128147986.1">
    <property type="nucleotide sequence ID" value="NZ_SAVB01000005.1"/>
</dbReference>
<protein>
    <submittedName>
        <fullName evidence="2">Uncharacterized protein</fullName>
    </submittedName>
</protein>
<reference evidence="2 3" key="1">
    <citation type="submission" date="2019-01" db="EMBL/GenBank/DDBJ databases">
        <title>Sinorhodobacter populi sp. nov. isolated from the symptomatic bark tissue of Populus euramericana canker.</title>
        <authorList>
            <person name="Xu G."/>
        </authorList>
    </citation>
    <scope>NUCLEOTIDE SEQUENCE [LARGE SCALE GENOMIC DNA]</scope>
    <source>
        <strain evidence="2 3">CCTCC AB2012026</strain>
    </source>
</reference>
<keyword evidence="1" id="KW-1133">Transmembrane helix</keyword>
<sequence>MDWFAICFITGVWTLEGIVKWLCIDRLVGLPHFAMAPDFGPLKRRLHAYDQMKRHPKKFCEFVPAEGDDGLLSGGQHEILLGVLKKVEAKNAVLATFWSIVMAALVAFAFSSSCERLGVFPISLVAVCAPFLTAILLCAVQLDQIDANRTLASSCEDMVVAQKMQEALMLDLLKKEAAFRFSWLGAMFSVLAALVLSGLFAARAFPDIWP</sequence>
<proteinExistence type="predicted"/>
<evidence type="ECO:0000313" key="3">
    <source>
        <dbReference type="Proteomes" id="UP000286594"/>
    </source>
</evidence>
<feature type="transmembrane region" description="Helical" evidence="1">
    <location>
        <begin position="92"/>
        <end position="111"/>
    </location>
</feature>
<evidence type="ECO:0000313" key="2">
    <source>
        <dbReference type="EMBL" id="RWR51022.1"/>
    </source>
</evidence>
<feature type="transmembrane region" description="Helical" evidence="1">
    <location>
        <begin position="181"/>
        <end position="205"/>
    </location>
</feature>
<evidence type="ECO:0000256" key="1">
    <source>
        <dbReference type="SAM" id="Phobius"/>
    </source>
</evidence>
<keyword evidence="3" id="KW-1185">Reference proteome</keyword>
<dbReference type="EMBL" id="SAVB01000005">
    <property type="protein sequence ID" value="RWR51022.1"/>
    <property type="molecule type" value="Genomic_DNA"/>
</dbReference>
<organism evidence="2 3">
    <name type="scientific">Paenirhodobacter ferrireducens</name>
    <dbReference type="NCBI Taxonomy" id="1215032"/>
    <lineage>
        <taxon>Bacteria</taxon>
        <taxon>Pseudomonadati</taxon>
        <taxon>Pseudomonadota</taxon>
        <taxon>Alphaproteobacteria</taxon>
        <taxon>Rhodobacterales</taxon>
        <taxon>Rhodobacter group</taxon>
        <taxon>Paenirhodobacter</taxon>
    </lineage>
</organism>
<keyword evidence="1" id="KW-0812">Transmembrane</keyword>
<dbReference type="Proteomes" id="UP000286594">
    <property type="component" value="Unassembled WGS sequence"/>
</dbReference>
<accession>A0A443LPB9</accession>
<keyword evidence="1" id="KW-0472">Membrane</keyword>